<proteinExistence type="predicted"/>
<keyword evidence="3" id="KW-1185">Reference proteome</keyword>
<dbReference type="OrthoDB" id="4762412at2"/>
<dbReference type="SUPFAM" id="SSF55816">
    <property type="entry name" value="5'-nucleotidase (syn. UDP-sugar hydrolase), C-terminal domain"/>
    <property type="match status" value="1"/>
</dbReference>
<sequence length="279" mass="31301">MNIFLCIFTKVNNLPRRLNKDTHVIDLKFKQIVAIVTFCFLFSCKNTTGELVEIQGKQVPIDASIKPTESISEFVAPYRNRIDEVLDSTLAFAPEPFLLDDGKRNTSMGNLMADIVFKETAPIFKGRTGKELDFVVLNYGGVRSIISAGNVSARNAYEVMPFENYIVVVELDGSAVRKLIDFLTKATRRHPISGIQIVVDKNGGLESVDIHGEPFDESRIYYVATSDYLVQGGPSVGFFDEMISVSDTDYLLRNAIIDHFRKVDTLKAVVDDRFIQLEN</sequence>
<accession>A0A5N5ITM4</accession>
<dbReference type="PANTHER" id="PTHR11575">
    <property type="entry name" value="5'-NUCLEOTIDASE-RELATED"/>
    <property type="match status" value="1"/>
</dbReference>
<gene>
    <name evidence="2" type="ORF">FOT42_002920</name>
</gene>
<dbReference type="Pfam" id="PF02872">
    <property type="entry name" value="5_nucleotid_C"/>
    <property type="match status" value="1"/>
</dbReference>
<dbReference type="GO" id="GO:0009166">
    <property type="term" value="P:nucleotide catabolic process"/>
    <property type="evidence" value="ECO:0007669"/>
    <property type="project" value="InterPro"/>
</dbReference>
<evidence type="ECO:0000313" key="2">
    <source>
        <dbReference type="EMBL" id="KAB5491921.1"/>
    </source>
</evidence>
<dbReference type="InterPro" id="IPR008334">
    <property type="entry name" value="5'-Nucleotdase_C"/>
</dbReference>
<dbReference type="InterPro" id="IPR006179">
    <property type="entry name" value="5_nucleotidase/apyrase"/>
</dbReference>
<dbReference type="AlphaFoldDB" id="A0A5N5ITM4"/>
<feature type="domain" description="5'-Nucleotidase C-terminal" evidence="1">
    <location>
        <begin position="103"/>
        <end position="235"/>
    </location>
</feature>
<dbReference type="InterPro" id="IPR036907">
    <property type="entry name" value="5'-Nucleotdase_C_sf"/>
</dbReference>
<dbReference type="GO" id="GO:0016787">
    <property type="term" value="F:hydrolase activity"/>
    <property type="evidence" value="ECO:0007669"/>
    <property type="project" value="InterPro"/>
</dbReference>
<dbReference type="PRINTS" id="PR01607">
    <property type="entry name" value="APYRASEFAMLY"/>
</dbReference>
<reference evidence="2" key="1">
    <citation type="submission" date="2019-10" db="EMBL/GenBank/DDBJ databases">
        <title>Muricauda hadale sp. nov., a piezophilic bacterium isolated from hadopelagic water of the Mariana Trench.</title>
        <authorList>
            <person name="Wei Y."/>
        </authorList>
    </citation>
    <scope>NUCLEOTIDE SEQUENCE [LARGE SCALE GENOMIC DNA]</scope>
    <source>
        <strain evidence="2">MT-229</strain>
    </source>
</reference>
<evidence type="ECO:0000313" key="3">
    <source>
        <dbReference type="Proteomes" id="UP000319204"/>
    </source>
</evidence>
<dbReference type="Gene3D" id="3.90.780.10">
    <property type="entry name" value="5'-Nucleotidase, C-terminal domain"/>
    <property type="match status" value="1"/>
</dbReference>
<protein>
    <recommendedName>
        <fullName evidence="1">5'-Nucleotidase C-terminal domain-containing protein</fullName>
    </recommendedName>
</protein>
<dbReference type="PANTHER" id="PTHR11575:SF24">
    <property type="entry name" value="5'-NUCLEOTIDASE"/>
    <property type="match status" value="1"/>
</dbReference>
<organism evidence="2 3">
    <name type="scientific">Flagellimonas hadalis</name>
    <dbReference type="NCBI Taxonomy" id="2597517"/>
    <lineage>
        <taxon>Bacteria</taxon>
        <taxon>Pseudomonadati</taxon>
        <taxon>Bacteroidota</taxon>
        <taxon>Flavobacteriia</taxon>
        <taxon>Flavobacteriales</taxon>
        <taxon>Flavobacteriaceae</taxon>
        <taxon>Flagellimonas</taxon>
    </lineage>
</organism>
<name>A0A5N5ITM4_9FLAO</name>
<evidence type="ECO:0000259" key="1">
    <source>
        <dbReference type="Pfam" id="PF02872"/>
    </source>
</evidence>
<dbReference type="EMBL" id="VNIK02000001">
    <property type="protein sequence ID" value="KAB5491921.1"/>
    <property type="molecule type" value="Genomic_DNA"/>
</dbReference>
<comment type="caution">
    <text evidence="2">The sequence shown here is derived from an EMBL/GenBank/DDBJ whole genome shotgun (WGS) entry which is preliminary data.</text>
</comment>
<dbReference type="Proteomes" id="UP000319204">
    <property type="component" value="Unassembled WGS sequence"/>
</dbReference>